<feature type="transmembrane region" description="Helical" evidence="8">
    <location>
        <begin position="161"/>
        <end position="189"/>
    </location>
</feature>
<feature type="domain" description="Glycosyltransferase RgtA/B/C/D-like" evidence="9">
    <location>
        <begin position="57"/>
        <end position="216"/>
    </location>
</feature>
<evidence type="ECO:0000256" key="3">
    <source>
        <dbReference type="ARBA" id="ARBA00022676"/>
    </source>
</evidence>
<feature type="transmembrane region" description="Helical" evidence="8">
    <location>
        <begin position="314"/>
        <end position="331"/>
    </location>
</feature>
<accession>A0ABS6YDI7</accession>
<keyword evidence="6 8" id="KW-1133">Transmembrane helix</keyword>
<feature type="transmembrane region" description="Helical" evidence="8">
    <location>
        <begin position="5"/>
        <end position="24"/>
    </location>
</feature>
<keyword evidence="7 8" id="KW-0472">Membrane</keyword>
<evidence type="ECO:0000313" key="11">
    <source>
        <dbReference type="Proteomes" id="UP000788426"/>
    </source>
</evidence>
<feature type="transmembrane region" description="Helical" evidence="8">
    <location>
        <begin position="201"/>
        <end position="218"/>
    </location>
</feature>
<feature type="transmembrane region" description="Helical" evidence="8">
    <location>
        <begin position="417"/>
        <end position="437"/>
    </location>
</feature>
<reference evidence="10 11" key="1">
    <citation type="submission" date="2021-07" db="EMBL/GenBank/DDBJ databases">
        <title>Genomic diversity and antimicrobial resistance of Prevotella spp. isolated from chronic lung disease airways.</title>
        <authorList>
            <person name="Webb K.A."/>
            <person name="Olagoke O.S."/>
            <person name="Baird T."/>
            <person name="Neill J."/>
            <person name="Pham A."/>
            <person name="Wells T.J."/>
            <person name="Ramsay K.A."/>
            <person name="Bell S.C."/>
            <person name="Sarovich D.S."/>
            <person name="Price E.P."/>
        </authorList>
    </citation>
    <scope>NUCLEOTIDE SEQUENCE [LARGE SCALE GENOMIC DNA]</scope>
    <source>
        <strain evidence="10 11">SCHI0011.S.12</strain>
    </source>
</reference>
<organism evidence="10 11">
    <name type="scientific">Hoylesella nanceiensis</name>
    <dbReference type="NCBI Taxonomy" id="425941"/>
    <lineage>
        <taxon>Bacteria</taxon>
        <taxon>Pseudomonadati</taxon>
        <taxon>Bacteroidota</taxon>
        <taxon>Bacteroidia</taxon>
        <taxon>Bacteroidales</taxon>
        <taxon>Prevotellaceae</taxon>
        <taxon>Hoylesella</taxon>
    </lineage>
</organism>
<comment type="caution">
    <text evidence="10">The sequence shown here is derived from an EMBL/GenBank/DDBJ whole genome shotgun (WGS) entry which is preliminary data.</text>
</comment>
<comment type="subcellular location">
    <subcellularLocation>
        <location evidence="1">Cell membrane</location>
        <topology evidence="1">Multi-pass membrane protein</topology>
    </subcellularLocation>
</comment>
<feature type="transmembrane region" description="Helical" evidence="8">
    <location>
        <begin position="366"/>
        <end position="385"/>
    </location>
</feature>
<dbReference type="PANTHER" id="PTHR33908:SF3">
    <property type="entry name" value="UNDECAPRENYL PHOSPHATE-ALPHA-4-AMINO-4-DEOXY-L-ARABINOSE ARABINOSYL TRANSFERASE"/>
    <property type="match status" value="1"/>
</dbReference>
<feature type="transmembrane region" description="Helical" evidence="8">
    <location>
        <begin position="132"/>
        <end position="149"/>
    </location>
</feature>
<proteinExistence type="predicted"/>
<dbReference type="EMBL" id="JAHXCT010000005">
    <property type="protein sequence ID" value="MBW4769626.1"/>
    <property type="molecule type" value="Genomic_DNA"/>
</dbReference>
<evidence type="ECO:0000256" key="6">
    <source>
        <dbReference type="ARBA" id="ARBA00022989"/>
    </source>
</evidence>
<evidence type="ECO:0000256" key="7">
    <source>
        <dbReference type="ARBA" id="ARBA00023136"/>
    </source>
</evidence>
<keyword evidence="4 10" id="KW-0808">Transferase</keyword>
<evidence type="ECO:0000256" key="1">
    <source>
        <dbReference type="ARBA" id="ARBA00004651"/>
    </source>
</evidence>
<evidence type="ECO:0000256" key="5">
    <source>
        <dbReference type="ARBA" id="ARBA00022692"/>
    </source>
</evidence>
<gene>
    <name evidence="10" type="ORF">KZO38_07610</name>
</gene>
<keyword evidence="2" id="KW-1003">Cell membrane</keyword>
<dbReference type="GO" id="GO:0016757">
    <property type="term" value="F:glycosyltransferase activity"/>
    <property type="evidence" value="ECO:0007669"/>
    <property type="project" value="UniProtKB-KW"/>
</dbReference>
<dbReference type="RefSeq" id="WP_219481617.1">
    <property type="nucleotide sequence ID" value="NZ_JAHXCT010000005.1"/>
</dbReference>
<evidence type="ECO:0000313" key="10">
    <source>
        <dbReference type="EMBL" id="MBW4769626.1"/>
    </source>
</evidence>
<sequence length="573" mass="65624">MRRNLLLIVSILTVLPFIGLTLFYSKGEPREAVVALSMINDGNWILPINNGGDIPYKPPFFHWCIALASLLQGYVSEFTARFPSALSLIATTLGTYCFYSKRKDSVIAMVAALLVLTNFECHRAGMASRVDMMLACFIVMALFLFYRWWEKGAKGLPFGAIIAMTGGVLTKGPIGLILPCLVMWAFFLLRGASFFKTTLRFALYGIMACIVPALWYVAAYKQGGDAFLALVIEENFGRMMGKMSYDSHIHPFTYNFTSLLAGWLPYTLLALIGLFFAPWRDGMRRLKVCFKGAKGTQKVTKLLEKAKKADPVELFSWLSFGLILLFFCFPSSKRSTYLLPCYPFMAYLLARYVAWLAGERQRSLRIFIFIMSVIGILITCIFIIVRMDLVPSTIFSGKHVAVKVLMLRSLVTSDLNVLEWFLGLLPMILGICLLVWMEIKRNSLWAHELLVAMFLPVFALYFTLDGVVLPRLLAPQSDKEVGEYIMHHYPKQQLYSYIESRMMHFFCLNFYANNRIRQFDLDQPQSGILLISEGEINKWMKKYPTYQFKLIAKTQRKRTETKDIILFIQFEKR</sequence>
<evidence type="ECO:0000256" key="8">
    <source>
        <dbReference type="SAM" id="Phobius"/>
    </source>
</evidence>
<dbReference type="InterPro" id="IPR038731">
    <property type="entry name" value="RgtA/B/C-like"/>
</dbReference>
<dbReference type="Proteomes" id="UP000788426">
    <property type="component" value="Unassembled WGS sequence"/>
</dbReference>
<feature type="transmembrane region" description="Helical" evidence="8">
    <location>
        <begin position="337"/>
        <end position="354"/>
    </location>
</feature>
<keyword evidence="5 8" id="KW-0812">Transmembrane</keyword>
<evidence type="ECO:0000256" key="4">
    <source>
        <dbReference type="ARBA" id="ARBA00022679"/>
    </source>
</evidence>
<protein>
    <submittedName>
        <fullName evidence="10">Glycosyltransferase family 39 protein</fullName>
        <ecNumber evidence="10">2.4.-.-</ecNumber>
    </submittedName>
</protein>
<keyword evidence="11" id="KW-1185">Reference proteome</keyword>
<evidence type="ECO:0000259" key="9">
    <source>
        <dbReference type="Pfam" id="PF13231"/>
    </source>
</evidence>
<feature type="transmembrane region" description="Helical" evidence="8">
    <location>
        <begin position="80"/>
        <end position="99"/>
    </location>
</feature>
<dbReference type="Pfam" id="PF13231">
    <property type="entry name" value="PMT_2"/>
    <property type="match status" value="1"/>
</dbReference>
<dbReference type="PANTHER" id="PTHR33908">
    <property type="entry name" value="MANNOSYLTRANSFERASE YKCB-RELATED"/>
    <property type="match status" value="1"/>
</dbReference>
<dbReference type="InterPro" id="IPR050297">
    <property type="entry name" value="LipidA_mod_glycosyltrf_83"/>
</dbReference>
<feature type="transmembrane region" description="Helical" evidence="8">
    <location>
        <begin position="252"/>
        <end position="277"/>
    </location>
</feature>
<dbReference type="EC" id="2.4.-.-" evidence="10"/>
<feature type="transmembrane region" description="Helical" evidence="8">
    <location>
        <begin position="449"/>
        <end position="474"/>
    </location>
</feature>
<evidence type="ECO:0000256" key="2">
    <source>
        <dbReference type="ARBA" id="ARBA00022475"/>
    </source>
</evidence>
<name>A0ABS6YDI7_9BACT</name>
<keyword evidence="3 10" id="KW-0328">Glycosyltransferase</keyword>